<reference evidence="3" key="1">
    <citation type="submission" date="2016-02" db="EMBL/GenBank/DDBJ databases">
        <authorList>
            <person name="Wibberg D."/>
        </authorList>
    </citation>
    <scope>NUCLEOTIDE SEQUENCE [LARGE SCALE GENOMIC DNA]</scope>
</reference>
<name>A0A1C3NTN2_9ACTN</name>
<dbReference type="EMBL" id="FLUV01000184">
    <property type="protein sequence ID" value="SBW17982.1"/>
    <property type="molecule type" value="Genomic_DNA"/>
</dbReference>
<evidence type="ECO:0000313" key="3">
    <source>
        <dbReference type="Proteomes" id="UP000199013"/>
    </source>
</evidence>
<dbReference type="Proteomes" id="UP000199013">
    <property type="component" value="Unassembled WGS sequence"/>
</dbReference>
<proteinExistence type="predicted"/>
<feature type="domain" description="Transposase InsH N-terminal" evidence="1">
    <location>
        <begin position="19"/>
        <end position="89"/>
    </location>
</feature>
<evidence type="ECO:0000259" key="1">
    <source>
        <dbReference type="Pfam" id="PF05598"/>
    </source>
</evidence>
<evidence type="ECO:0000313" key="2">
    <source>
        <dbReference type="EMBL" id="SBW17982.1"/>
    </source>
</evidence>
<dbReference type="PANTHER" id="PTHR35604">
    <property type="entry name" value="TRANSPOSASE INSH FOR INSERTION SEQUENCE ELEMENT IS5A-RELATED"/>
    <property type="match status" value="1"/>
</dbReference>
<dbReference type="InterPro" id="IPR008490">
    <property type="entry name" value="Transposase_InsH_N"/>
</dbReference>
<dbReference type="PANTHER" id="PTHR35604:SF2">
    <property type="entry name" value="TRANSPOSASE INSH FOR INSERTION SEQUENCE ELEMENT IS5A-RELATED"/>
    <property type="match status" value="1"/>
</dbReference>
<accession>A0A1C3NTN2</accession>
<organism evidence="2 3">
    <name type="scientific">Candidatus Protofrankia californiensis</name>
    <dbReference type="NCBI Taxonomy" id="1839754"/>
    <lineage>
        <taxon>Bacteria</taxon>
        <taxon>Bacillati</taxon>
        <taxon>Actinomycetota</taxon>
        <taxon>Actinomycetes</taxon>
        <taxon>Frankiales</taxon>
        <taxon>Frankiaceae</taxon>
        <taxon>Protofrankia</taxon>
    </lineage>
</organism>
<gene>
    <name evidence="2" type="ORF">FDG2_0458</name>
</gene>
<keyword evidence="3" id="KW-1185">Reference proteome</keyword>
<dbReference type="Pfam" id="PF05598">
    <property type="entry name" value="DUF772"/>
    <property type="match status" value="1"/>
</dbReference>
<dbReference type="AlphaFoldDB" id="A0A1C3NTN2"/>
<protein>
    <recommendedName>
        <fullName evidence="1">Transposase InsH N-terminal domain-containing protein</fullName>
    </recommendedName>
</protein>
<sequence length="101" mass="11311">MIRLVRRAKLFVFLCRYRHELFDKAFQTELAEVYRDSPKGQPPVPPAQLALALILQAHTGVSDDEVIEACVMGRRWQLVLDCLDTDRAPFSKGALSVSAPG</sequence>